<feature type="region of interest" description="Disordered" evidence="5">
    <location>
        <begin position="115"/>
        <end position="177"/>
    </location>
</feature>
<evidence type="ECO:0000313" key="8">
    <source>
        <dbReference type="Proteomes" id="UP000070700"/>
    </source>
</evidence>
<keyword evidence="3" id="KW-0378">Hydrolase</keyword>
<feature type="compositionally biased region" description="Polar residues" evidence="5">
    <location>
        <begin position="1491"/>
        <end position="1502"/>
    </location>
</feature>
<sequence>MSTAHASAESIRAILSSPSTCTPATSTILSDLLLPKSSTQNAPANAKSKKTTAASARTKSTRPPAVKARAKKGGEDGICENEVGLSPKEAFTLATEVINATLKYLTDAIKAPLQTSVRRQSSSKDLVKASARKTLRRSNSLPQSPLQPRSLNRVASSPNIRESRSSSTASTTTSTHRPMAECARVGFACLRTLQASKSAGTELPPLQLENGMSVLVGKLIASGLDDLALKEVRILKRRLESGDISKAPKSIAGSKTSTSTAVPSFASLLDFGDVEFAGAKLGLVIATQLQVLRIMTSCRKPKQVEDTLPILKMDHPSSPARLLLMAAKGSQSVKQTEKLARQFQTLSDLLLSLCPSLSTSDDSLALEPRLSVNPAIAIQLQALALHDRFLWWGLAKHQGDLSKEIYDPFLRCLSAFARRSQCGAQDTYDLALMVAEDLLVFQSDHTKHHPQPLKTTLSGIYRLLGSLSKDADRIEDAIKWTKDVRGLLDAKLDSDAKRCSVIARLVGLTLRSDSALVESEELLFALLEELERPFTGESSEVDDLMNEISGARRSSIGVLAQCRTSSEASTGRCLSDGMRQMCETLVFLCPRLALRYLGNSPDAKSSTKDVVRHEQRRQFITRLALLSIESSLVLIKILVGEDQISWDLVDSKLQDCILLLDRLGLNGADASADNTSCSAYYTRISYLYFTQFLNMRRNPEAKDTQQMRSIRRSIDCMRSRPKHEKQSAQFIMKLERMAELCKNMNRYDELYQTLLLVRNEMIEDGVLSTIVDGAKSKALNVVWNANDQSRMFGRNLETLMKVDLKYLKPAGQRNHVEETWSEDEKAAVLEYQLEILCKKPIDSVSESTLIFKLLSQLLSIYHHDRYPLRRLRVIVKLLSLDFDRSEEGAQLLEHDMDFARVEQLVVEESFDEGLRHYHAHFKTLATALLQLREHQPKVDVFSDVISSWSKCRSRCQTLTALEQEVEDVPRLLIQLQTIAEYLNMKGQVTLALAVLRLKVDLNELCGSLLHPDDPVVDLVHLAGQWLQLGYTGKAGLALDRAATYSNRSGVTSYTKLQYKLTYCDYFLALGSFEKAQENMNSAQEIYSLEIANILNSQSQSDPLEQTRLDILLSHSYIIHAMLAYERGAAHTALTQAKQGVRILQNTWAIVEKRERRSLSSAGLKAQTDVEKLTEEVSQLNVSTISIAVPQHSEEVSTISGLWPLVPSLFQGLSYLSQLYAHNGMSQEMIYYAEQAKKVAEMAGSEAHMAIASMNLGSAWLRSGVLDKGSDCLMKANKMSLLNSMSREGAVLSYHLGLMHGLLGDSESEIEAYNTAEKILKTIATADHIKSLDKVTEDCDILEGNMSRLTIAKKKTKTAAPRKTVGRAKPISKAKAITRAKSPVEAAPSVAEECHQLNSFLATVLRQKAQSLMTGKTDISIDMILEQTAKYAHTQIEVIHQGLVTAKRWVLDSLEQMDADPVYSVLQDSTISFPSVLGQFKADKLGERLSVGKTSPPQKSQIGRGNKDRNITRSPIPGSFFDKLRQAHELLTDIHATAIHIAPLPVINKTSAFLNSVAILLSAINQAKGRSLLSPGLVSSSIETTRTLALRRERKTILLDPYLALRSKDVVWPQTSLRELRRSSIGPSCDMSRFQKEYIDIIPKSWTVISISLGDNRQELCISKLQSGLNPFILRLPLGRHNSMDADEEVFGFEQGRAELMEILNLANESSHDAATRTSREDKTAWWEERESLDARLRDLLENVEKVWLGGFTGIFSQHARRPDLLARFQKSFSNILDRHLPSRRKKGKRQASPRITLDTRILDLFIGLGDASDEDHDFSEPLTDLLYFVVDVLQFQGELNAYAEIDFDSIVVETHDALRSYHAAIHSAGHTEENRHTILVLDKALHSLPWESLPCMDGLAVSRVSSLGCLRDRILAQQKSGAVDAAEGHYISRSKGSYILNPAGDLKNTQTTFQKSLERLENWQGITNRGPSEEEFREQLVTKDLLLYFGHGSGAQYIRAKEIRRLETCAVTMLMGCSSGALTEAGEFEPYGPPINYMHAGCPALVATLWDVTDKDIDRFAKSTFEHWGLLEPEIPGKGKGRKKVEETQHHVSLAEAVAKGRSVCNLRYLNGAAVCIYGVPVYLE</sequence>
<feature type="domain" description="Peptidase C50" evidence="6">
    <location>
        <begin position="1933"/>
        <end position="2028"/>
    </location>
</feature>
<evidence type="ECO:0000259" key="6">
    <source>
        <dbReference type="PROSITE" id="PS51700"/>
    </source>
</evidence>
<evidence type="ECO:0000313" key="7">
    <source>
        <dbReference type="EMBL" id="KUJ21034.1"/>
    </source>
</evidence>
<dbReference type="STRING" id="149040.A0A194XLS4"/>
<feature type="region of interest" description="Disordered" evidence="5">
    <location>
        <begin position="37"/>
        <end position="81"/>
    </location>
</feature>
<feature type="region of interest" description="Disordered" evidence="5">
    <location>
        <begin position="1489"/>
        <end position="1513"/>
    </location>
</feature>
<comment type="catalytic activity">
    <reaction evidence="1">
        <text>All bonds known to be hydrolyzed by this endopeptidase have arginine in P1 and an acidic residue in P4. P6 is often occupied by an acidic residue or by a hydroxy-amino-acid residue, the phosphorylation of which enhances cleavage.</text>
        <dbReference type="EC" id="3.4.22.49"/>
    </reaction>
</comment>
<dbReference type="GO" id="GO:0072686">
    <property type="term" value="C:mitotic spindle"/>
    <property type="evidence" value="ECO:0007669"/>
    <property type="project" value="TreeGrafter"/>
</dbReference>
<dbReference type="Gene3D" id="1.25.40.10">
    <property type="entry name" value="Tetratricopeptide repeat domain"/>
    <property type="match status" value="1"/>
</dbReference>
<dbReference type="KEGG" id="psco:LY89DRAFT_778661"/>
<dbReference type="SUPFAM" id="SSF48452">
    <property type="entry name" value="TPR-like"/>
    <property type="match status" value="1"/>
</dbReference>
<keyword evidence="4" id="KW-0159">Chromosome partition</keyword>
<dbReference type="GO" id="GO:0044732">
    <property type="term" value="C:mitotic spindle pole body"/>
    <property type="evidence" value="ECO:0007669"/>
    <property type="project" value="TreeGrafter"/>
</dbReference>
<dbReference type="GO" id="GO:0005737">
    <property type="term" value="C:cytoplasm"/>
    <property type="evidence" value="ECO:0007669"/>
    <property type="project" value="TreeGrafter"/>
</dbReference>
<dbReference type="InterPro" id="IPR005314">
    <property type="entry name" value="Peptidase_C50"/>
</dbReference>
<feature type="compositionally biased region" description="Polar residues" evidence="5">
    <location>
        <begin position="115"/>
        <end position="124"/>
    </location>
</feature>
<dbReference type="PROSITE" id="PS51700">
    <property type="entry name" value="SEPARIN"/>
    <property type="match status" value="1"/>
</dbReference>
<dbReference type="GeneID" id="28831952"/>
<evidence type="ECO:0000256" key="4">
    <source>
        <dbReference type="ARBA" id="ARBA00022829"/>
    </source>
</evidence>
<dbReference type="Pfam" id="PF03568">
    <property type="entry name" value="Separin_C"/>
    <property type="match status" value="1"/>
</dbReference>
<dbReference type="GO" id="GO:0051307">
    <property type="term" value="P:meiotic chromosome separation"/>
    <property type="evidence" value="ECO:0007669"/>
    <property type="project" value="TreeGrafter"/>
</dbReference>
<dbReference type="InterPro" id="IPR030397">
    <property type="entry name" value="SEPARIN_core_dom"/>
</dbReference>
<keyword evidence="8" id="KW-1185">Reference proteome</keyword>
<reference evidence="7 8" key="1">
    <citation type="submission" date="2015-10" db="EMBL/GenBank/DDBJ databases">
        <title>Full genome of DAOMC 229536 Phialocephala scopiformis, a fungal endophyte of spruce producing the potent anti-insectan compound rugulosin.</title>
        <authorList>
            <consortium name="DOE Joint Genome Institute"/>
            <person name="Walker A.K."/>
            <person name="Frasz S.L."/>
            <person name="Seifert K.A."/>
            <person name="Miller J.D."/>
            <person name="Mondo S.J."/>
            <person name="Labutti K."/>
            <person name="Lipzen A."/>
            <person name="Dockter R."/>
            <person name="Kennedy M."/>
            <person name="Grigoriev I.V."/>
            <person name="Spatafora J.W."/>
        </authorList>
    </citation>
    <scope>NUCLEOTIDE SEQUENCE [LARGE SCALE GENOMIC DNA]</scope>
    <source>
        <strain evidence="7 8">CBS 120377</strain>
    </source>
</reference>
<proteinExistence type="predicted"/>
<dbReference type="GO" id="GO:0006508">
    <property type="term" value="P:proteolysis"/>
    <property type="evidence" value="ECO:0007669"/>
    <property type="project" value="InterPro"/>
</dbReference>
<protein>
    <recommendedName>
        <fullName evidence="2">separase</fullName>
        <ecNumber evidence="2">3.4.22.49</ecNumber>
    </recommendedName>
</protein>
<evidence type="ECO:0000256" key="1">
    <source>
        <dbReference type="ARBA" id="ARBA00000451"/>
    </source>
</evidence>
<dbReference type="Proteomes" id="UP000070700">
    <property type="component" value="Unassembled WGS sequence"/>
</dbReference>
<dbReference type="GO" id="GO:0005634">
    <property type="term" value="C:nucleus"/>
    <property type="evidence" value="ECO:0007669"/>
    <property type="project" value="InterPro"/>
</dbReference>
<dbReference type="EC" id="3.4.22.49" evidence="2"/>
<dbReference type="RefSeq" id="XP_018075389.1">
    <property type="nucleotide sequence ID" value="XM_018222226.1"/>
</dbReference>
<dbReference type="InParanoid" id="A0A194XLS4"/>
<organism evidence="7 8">
    <name type="scientific">Mollisia scopiformis</name>
    <name type="common">Conifer needle endophyte fungus</name>
    <name type="synonym">Phialocephala scopiformis</name>
    <dbReference type="NCBI Taxonomy" id="149040"/>
    <lineage>
        <taxon>Eukaryota</taxon>
        <taxon>Fungi</taxon>
        <taxon>Dikarya</taxon>
        <taxon>Ascomycota</taxon>
        <taxon>Pezizomycotina</taxon>
        <taxon>Leotiomycetes</taxon>
        <taxon>Helotiales</taxon>
        <taxon>Mollisiaceae</taxon>
        <taxon>Mollisia</taxon>
    </lineage>
</organism>
<dbReference type="EMBL" id="KQ947408">
    <property type="protein sequence ID" value="KUJ21034.1"/>
    <property type="molecule type" value="Genomic_DNA"/>
</dbReference>
<dbReference type="OrthoDB" id="10255632at2759"/>
<evidence type="ECO:0000256" key="2">
    <source>
        <dbReference type="ARBA" id="ARBA00012489"/>
    </source>
</evidence>
<dbReference type="PANTHER" id="PTHR12792:SF0">
    <property type="entry name" value="SEPARIN"/>
    <property type="match status" value="1"/>
</dbReference>
<dbReference type="PANTHER" id="PTHR12792">
    <property type="entry name" value="EXTRA SPINDLE POLES 1-RELATED"/>
    <property type="match status" value="1"/>
</dbReference>
<feature type="compositionally biased region" description="Polar residues" evidence="5">
    <location>
        <begin position="137"/>
        <end position="155"/>
    </location>
</feature>
<dbReference type="GO" id="GO:0004197">
    <property type="term" value="F:cysteine-type endopeptidase activity"/>
    <property type="evidence" value="ECO:0007669"/>
    <property type="project" value="InterPro"/>
</dbReference>
<feature type="compositionally biased region" description="Low complexity" evidence="5">
    <location>
        <begin position="156"/>
        <end position="175"/>
    </location>
</feature>
<evidence type="ECO:0000256" key="5">
    <source>
        <dbReference type="SAM" id="MobiDB-lite"/>
    </source>
</evidence>
<gene>
    <name evidence="7" type="ORF">LY89DRAFT_778661</name>
</gene>
<dbReference type="InterPro" id="IPR011990">
    <property type="entry name" value="TPR-like_helical_dom_sf"/>
</dbReference>
<evidence type="ECO:0000256" key="3">
    <source>
        <dbReference type="ARBA" id="ARBA00022801"/>
    </source>
</evidence>
<name>A0A194XLS4_MOLSC</name>
<accession>A0A194XLS4</accession>
<feature type="compositionally biased region" description="Low complexity" evidence="5">
    <location>
        <begin position="41"/>
        <end position="63"/>
    </location>
</feature>